<dbReference type="InterPro" id="IPR000172">
    <property type="entry name" value="GMC_OxRdtase_N"/>
</dbReference>
<dbReference type="Gene3D" id="3.30.560.10">
    <property type="entry name" value="Glucose Oxidase, domain 3"/>
    <property type="match status" value="1"/>
</dbReference>
<evidence type="ECO:0000256" key="9">
    <source>
        <dbReference type="SAM" id="SignalP"/>
    </source>
</evidence>
<keyword evidence="3 8" id="KW-0285">Flavoprotein</keyword>
<dbReference type="InterPro" id="IPR012132">
    <property type="entry name" value="GMC_OxRdtase"/>
</dbReference>
<proteinExistence type="inferred from homology"/>
<dbReference type="STRING" id="1314781.A0A166A4V7"/>
<dbReference type="OrthoDB" id="269227at2759"/>
<dbReference type="PANTHER" id="PTHR11552">
    <property type="entry name" value="GLUCOSE-METHANOL-CHOLINE GMC OXIDOREDUCTASE"/>
    <property type="match status" value="1"/>
</dbReference>
<evidence type="ECO:0000256" key="3">
    <source>
        <dbReference type="ARBA" id="ARBA00022630"/>
    </source>
</evidence>
<dbReference type="Gene3D" id="4.10.450.10">
    <property type="entry name" value="Glucose Oxidase, domain 2"/>
    <property type="match status" value="1"/>
</dbReference>
<evidence type="ECO:0000256" key="8">
    <source>
        <dbReference type="RuleBase" id="RU003968"/>
    </source>
</evidence>
<dbReference type="PANTHER" id="PTHR11552:SF201">
    <property type="entry name" value="GLUCOSE-METHANOL-CHOLINE OXIDOREDUCTASE N-TERMINAL DOMAIN-CONTAINING PROTEIN"/>
    <property type="match status" value="1"/>
</dbReference>
<keyword evidence="6" id="KW-0560">Oxidoreductase</keyword>
<feature type="chain" id="PRO_5007870443" description="Glucose-methanol-choline oxidoreductase N-terminal domain-containing protein" evidence="9">
    <location>
        <begin position="18"/>
        <end position="461"/>
    </location>
</feature>
<dbReference type="InParanoid" id="A0A166A4V7"/>
<evidence type="ECO:0000256" key="5">
    <source>
        <dbReference type="ARBA" id="ARBA00022827"/>
    </source>
</evidence>
<keyword evidence="13" id="KW-1185">Reference proteome</keyword>
<dbReference type="PROSITE" id="PS00624">
    <property type="entry name" value="GMC_OXRED_2"/>
    <property type="match status" value="1"/>
</dbReference>
<evidence type="ECO:0000256" key="1">
    <source>
        <dbReference type="ARBA" id="ARBA00001974"/>
    </source>
</evidence>
<dbReference type="SUPFAM" id="SSF51905">
    <property type="entry name" value="FAD/NAD(P)-binding domain"/>
    <property type="match status" value="1"/>
</dbReference>
<protein>
    <recommendedName>
        <fullName evidence="10 11">Glucose-methanol-choline oxidoreductase N-terminal domain-containing protein</fullName>
    </recommendedName>
</protein>
<keyword evidence="4 9" id="KW-0732">Signal</keyword>
<dbReference type="AlphaFoldDB" id="A0A166A4V7"/>
<feature type="domain" description="Glucose-methanol-choline oxidoreductase N-terminal" evidence="11">
    <location>
        <begin position="302"/>
        <end position="316"/>
    </location>
</feature>
<comment type="cofactor">
    <cofactor evidence="1 7">
        <name>FAD</name>
        <dbReference type="ChEBI" id="CHEBI:57692"/>
    </cofactor>
</comment>
<dbReference type="Proteomes" id="UP000077266">
    <property type="component" value="Unassembled WGS sequence"/>
</dbReference>
<evidence type="ECO:0000256" key="7">
    <source>
        <dbReference type="PIRSR" id="PIRSR000137-2"/>
    </source>
</evidence>
<dbReference type="GO" id="GO:0050660">
    <property type="term" value="F:flavin adenine dinucleotide binding"/>
    <property type="evidence" value="ECO:0007669"/>
    <property type="project" value="InterPro"/>
</dbReference>
<evidence type="ECO:0000256" key="4">
    <source>
        <dbReference type="ARBA" id="ARBA00022729"/>
    </source>
</evidence>
<sequence>MFLLSAFVLLGAHAVSASVTTHVNLAANRTFDYIVVGGGLTGITVAARLAENPSVSVLLIEAGADDRNDPRVYDIHKYGEAFNSDLDWSWTTDKGHMLGGKTLGGGSSINGATWTRGSVAQYDAWQSLLEPSEKHLGRNWTGLFSDMKKAEKFSAPTPDQRLKGADSVEGYHGKAGPVHVTFPDTMYGGNHQKFFQQTVTNITGLPLSADLNGGEPNCVSFVPNNLNREDSYHRSSSAAAYLTPVELHRANWTTLTTYQVTKLLFSSTHKPVTVSGVQFKKTDGCGETFTAHARKEVILAAGAIQTPALLQLSGIGDPTHLKSLNIALVVNLTTVGKNLQEQPMSVFGSNSSTPVSGSGPNDVIAYPNLNQLFGSEAANASKAIKNSISAWASSGAGSALNSVALETILKTQADYILNKNAPLVEIFYSTGYPTAIGLLMWTLLPFSRGVVKINAVGIYTP</sequence>
<evidence type="ECO:0000313" key="13">
    <source>
        <dbReference type="Proteomes" id="UP000077266"/>
    </source>
</evidence>
<dbReference type="GO" id="GO:0016614">
    <property type="term" value="F:oxidoreductase activity, acting on CH-OH group of donors"/>
    <property type="evidence" value="ECO:0007669"/>
    <property type="project" value="InterPro"/>
</dbReference>
<dbReference type="Gene3D" id="3.50.50.60">
    <property type="entry name" value="FAD/NAD(P)-binding domain"/>
    <property type="match status" value="1"/>
</dbReference>
<feature type="binding site" evidence="7">
    <location>
        <position position="260"/>
    </location>
    <ligand>
        <name>FAD</name>
        <dbReference type="ChEBI" id="CHEBI:57692"/>
    </ligand>
</feature>
<feature type="domain" description="Glucose-methanol-choline oxidoreductase N-terminal" evidence="10">
    <location>
        <begin position="100"/>
        <end position="123"/>
    </location>
</feature>
<evidence type="ECO:0000259" key="11">
    <source>
        <dbReference type="PROSITE" id="PS00624"/>
    </source>
</evidence>
<dbReference type="InterPro" id="IPR027424">
    <property type="entry name" value="Glucose_Oxidase_domain_2"/>
</dbReference>
<feature type="signal peptide" evidence="9">
    <location>
        <begin position="1"/>
        <end position="17"/>
    </location>
</feature>
<reference evidence="12 13" key="1">
    <citation type="journal article" date="2016" name="Mol. Biol. Evol.">
        <title>Comparative Genomics of Early-Diverging Mushroom-Forming Fungi Provides Insights into the Origins of Lignocellulose Decay Capabilities.</title>
        <authorList>
            <person name="Nagy L.G."/>
            <person name="Riley R."/>
            <person name="Tritt A."/>
            <person name="Adam C."/>
            <person name="Daum C."/>
            <person name="Floudas D."/>
            <person name="Sun H."/>
            <person name="Yadav J.S."/>
            <person name="Pangilinan J."/>
            <person name="Larsson K.H."/>
            <person name="Matsuura K."/>
            <person name="Barry K."/>
            <person name="Labutti K."/>
            <person name="Kuo R."/>
            <person name="Ohm R.A."/>
            <person name="Bhattacharya S.S."/>
            <person name="Shirouzu T."/>
            <person name="Yoshinaga Y."/>
            <person name="Martin F.M."/>
            <person name="Grigoriev I.V."/>
            <person name="Hibbett D.S."/>
        </authorList>
    </citation>
    <scope>NUCLEOTIDE SEQUENCE [LARGE SCALE GENOMIC DNA]</scope>
    <source>
        <strain evidence="12 13">HHB12029</strain>
    </source>
</reference>
<evidence type="ECO:0000313" key="12">
    <source>
        <dbReference type="EMBL" id="KZV88469.1"/>
    </source>
</evidence>
<organism evidence="12 13">
    <name type="scientific">Exidia glandulosa HHB12029</name>
    <dbReference type="NCBI Taxonomy" id="1314781"/>
    <lineage>
        <taxon>Eukaryota</taxon>
        <taxon>Fungi</taxon>
        <taxon>Dikarya</taxon>
        <taxon>Basidiomycota</taxon>
        <taxon>Agaricomycotina</taxon>
        <taxon>Agaricomycetes</taxon>
        <taxon>Auriculariales</taxon>
        <taxon>Exidiaceae</taxon>
        <taxon>Exidia</taxon>
    </lineage>
</organism>
<gene>
    <name evidence="12" type="ORF">EXIGLDRAFT_772665</name>
</gene>
<keyword evidence="5 7" id="KW-0274">FAD</keyword>
<dbReference type="Pfam" id="PF00732">
    <property type="entry name" value="GMC_oxred_N"/>
    <property type="match status" value="1"/>
</dbReference>
<evidence type="ECO:0000259" key="10">
    <source>
        <dbReference type="PROSITE" id="PS00623"/>
    </source>
</evidence>
<accession>A0A166A4V7</accession>
<dbReference type="EMBL" id="KV426099">
    <property type="protein sequence ID" value="KZV88469.1"/>
    <property type="molecule type" value="Genomic_DNA"/>
</dbReference>
<comment type="similarity">
    <text evidence="2 8">Belongs to the GMC oxidoreductase family.</text>
</comment>
<dbReference type="PIRSF" id="PIRSF000137">
    <property type="entry name" value="Alcohol_oxidase"/>
    <property type="match status" value="1"/>
</dbReference>
<dbReference type="InterPro" id="IPR036188">
    <property type="entry name" value="FAD/NAD-bd_sf"/>
</dbReference>
<name>A0A166A4V7_EXIGL</name>
<evidence type="ECO:0000256" key="6">
    <source>
        <dbReference type="ARBA" id="ARBA00023002"/>
    </source>
</evidence>
<dbReference type="PROSITE" id="PS00623">
    <property type="entry name" value="GMC_OXRED_1"/>
    <property type="match status" value="1"/>
</dbReference>
<evidence type="ECO:0000256" key="2">
    <source>
        <dbReference type="ARBA" id="ARBA00010790"/>
    </source>
</evidence>